<accession>A0A937FSY1</accession>
<evidence type="ECO:0000256" key="1">
    <source>
        <dbReference type="SAM" id="MobiDB-lite"/>
    </source>
</evidence>
<organism evidence="3 4">
    <name type="scientific">Fulvivirga marina</name>
    <dbReference type="NCBI Taxonomy" id="2494733"/>
    <lineage>
        <taxon>Bacteria</taxon>
        <taxon>Pseudomonadati</taxon>
        <taxon>Bacteroidota</taxon>
        <taxon>Cytophagia</taxon>
        <taxon>Cytophagales</taxon>
        <taxon>Fulvivirgaceae</taxon>
        <taxon>Fulvivirga</taxon>
    </lineage>
</organism>
<reference evidence="3" key="1">
    <citation type="submission" date="2021-01" db="EMBL/GenBank/DDBJ databases">
        <title>Fulvivirga kasyanovii gen. nov., sp nov., a novel member of the phylum Bacteroidetes isolated from seawater in a mussel farm.</title>
        <authorList>
            <person name="Zhao L.-H."/>
            <person name="Wang Z.-J."/>
        </authorList>
    </citation>
    <scope>NUCLEOTIDE SEQUENCE</scope>
    <source>
        <strain evidence="3">29W222</strain>
    </source>
</reference>
<dbReference type="EMBL" id="JAEUGD010000001">
    <property type="protein sequence ID" value="MBL6444684.1"/>
    <property type="molecule type" value="Genomic_DNA"/>
</dbReference>
<dbReference type="AlphaFoldDB" id="A0A937FSY1"/>
<gene>
    <name evidence="3" type="ORF">JMN32_00080</name>
</gene>
<dbReference type="NCBIfam" id="TIGR01167">
    <property type="entry name" value="LPXTG_anchor"/>
    <property type="match status" value="1"/>
</dbReference>
<evidence type="ECO:0000256" key="2">
    <source>
        <dbReference type="SAM" id="Phobius"/>
    </source>
</evidence>
<protein>
    <submittedName>
        <fullName evidence="3">LPXTG cell wall anchor domain-containing protein</fullName>
    </submittedName>
</protein>
<evidence type="ECO:0000313" key="3">
    <source>
        <dbReference type="EMBL" id="MBL6444684.1"/>
    </source>
</evidence>
<comment type="caution">
    <text evidence="3">The sequence shown here is derived from an EMBL/GenBank/DDBJ whole genome shotgun (WGS) entry which is preliminary data.</text>
</comment>
<proteinExistence type="predicted"/>
<feature type="transmembrane region" description="Helical" evidence="2">
    <location>
        <begin position="12"/>
        <end position="32"/>
    </location>
</feature>
<sequence>MKNENFKIDNNLLWIGGGVLVAAALGTGLWYYRKKKREKADDGYATTTSGQSKQASSGFRCTSNTYPLALGTCHPDVEILQRALKKKGAVLGRTGKNRDGVDGQFGRITATNAKKYFGRDSFSATDIQNLK</sequence>
<dbReference type="RefSeq" id="WP_202854229.1">
    <property type="nucleotide sequence ID" value="NZ_JAEUGD010000001.1"/>
</dbReference>
<keyword evidence="4" id="KW-1185">Reference proteome</keyword>
<keyword evidence="2" id="KW-1133">Transmembrane helix</keyword>
<name>A0A937FSY1_9BACT</name>
<feature type="region of interest" description="Disordered" evidence="1">
    <location>
        <begin position="38"/>
        <end position="59"/>
    </location>
</feature>
<evidence type="ECO:0000313" key="4">
    <source>
        <dbReference type="Proteomes" id="UP000614216"/>
    </source>
</evidence>
<keyword evidence="2" id="KW-0472">Membrane</keyword>
<feature type="compositionally biased region" description="Polar residues" evidence="1">
    <location>
        <begin position="45"/>
        <end position="59"/>
    </location>
</feature>
<keyword evidence="2" id="KW-0812">Transmembrane</keyword>
<dbReference type="Proteomes" id="UP000614216">
    <property type="component" value="Unassembled WGS sequence"/>
</dbReference>